<dbReference type="EMBL" id="BK032513">
    <property type="protein sequence ID" value="DAF44980.1"/>
    <property type="molecule type" value="Genomic_DNA"/>
</dbReference>
<accession>A0A8S5S1T9</accession>
<protein>
    <submittedName>
        <fullName evidence="1">Uncharacterized protein</fullName>
    </submittedName>
</protein>
<reference evidence="1" key="1">
    <citation type="journal article" date="2021" name="Proc. Natl. Acad. Sci. U.S.A.">
        <title>A Catalog of Tens of Thousands of Viruses from Human Metagenomes Reveals Hidden Associations with Chronic Diseases.</title>
        <authorList>
            <person name="Tisza M.J."/>
            <person name="Buck C.B."/>
        </authorList>
    </citation>
    <scope>NUCLEOTIDE SEQUENCE</scope>
    <source>
        <strain evidence="1">CtCIv11</strain>
    </source>
</reference>
<sequence length="718" mass="82121">MSLLKIRINKMENITVETINKNKYMKEEVQNMDGFMMFKKALQKHFDEMQKEATHLFEVNVDKDELWNTYLDSFPAGTNEIFRERREHDCSCCRQFIKNIGSAVTIKDNQIHTIWELNLGDTTYQPVCDALDAFVKAHTVTDIYTTKFPKIGTDFNFEEINGKSHQWDHFFLELPSKFVNRSSRSNEEVKGQFRDTRNVFKRSLDEITMDALDTILELINSNTLYKGEEWKGVLTEFKKYKKEYDKLISDTEKDLYAWEKSVTAGMAIGRIRNHSIGTLLINVSEDMDLDTAVKKYEQITAPSNYKRPKAIFTKKMLEDAKKTITELGYMDSLQRRFANLNDITVNNVLFSNKSAARRMVGADDIFGQMEKDVAVSPKKFSKVEEISAQDFIDKVLPTAKEIEAFVENKHEKNFVSMIAPVNPDAKTMFKWNNGLSWAYSGNITDSDMKQNVKAAGGNVDGVLRFSIMWNEGQNDNSDLDAHCKEPDGNEIYFGNCRKPETSRCGGQLDIDITRPMTQMAGKPSVENITWADMSYMKPGVYKFFVNQYAARGSKGFKAEIEFNGEIFAFEYNNPVSGNVQVAEVTLDENGNFSIKEKLSGSSSISSREIWGVNTNQFVPVSVISYSPNYFDEQDGIGHRHLFFFLKDCVNSEEPNGFYLEFLDNDLMKHKRVFEALGAKCHVEDTDDQLSGIGFSMTKRADLVVKVNGATERVMKIKF</sequence>
<proteinExistence type="predicted"/>
<organism evidence="1">
    <name type="scientific">Siphoviridae sp. ctCIv11</name>
    <dbReference type="NCBI Taxonomy" id="2827806"/>
    <lineage>
        <taxon>Viruses</taxon>
        <taxon>Duplodnaviria</taxon>
        <taxon>Heunggongvirae</taxon>
        <taxon>Uroviricota</taxon>
        <taxon>Caudoviricetes</taxon>
    </lineage>
</organism>
<evidence type="ECO:0000313" key="1">
    <source>
        <dbReference type="EMBL" id="DAF44980.1"/>
    </source>
</evidence>
<name>A0A8S5S1T9_9CAUD</name>